<accession>A0A928V6Z6</accession>
<keyword evidence="1" id="KW-0472">Membrane</keyword>
<feature type="transmembrane region" description="Helical" evidence="1">
    <location>
        <begin position="95"/>
        <end position="112"/>
    </location>
</feature>
<dbReference type="Pfam" id="PF10754">
    <property type="entry name" value="DUF2569"/>
    <property type="match status" value="1"/>
</dbReference>
<keyword evidence="3" id="KW-1185">Reference proteome</keyword>
<gene>
    <name evidence="2" type="ORF">C4F51_13960</name>
</gene>
<protein>
    <submittedName>
        <fullName evidence="2">DUF2569 domain-containing protein</fullName>
    </submittedName>
</protein>
<organism evidence="2 3">
    <name type="scientific">Cellvibrio polysaccharolyticus</name>
    <dbReference type="NCBI Taxonomy" id="2082724"/>
    <lineage>
        <taxon>Bacteria</taxon>
        <taxon>Pseudomonadati</taxon>
        <taxon>Pseudomonadota</taxon>
        <taxon>Gammaproteobacteria</taxon>
        <taxon>Cellvibrionales</taxon>
        <taxon>Cellvibrionaceae</taxon>
        <taxon>Cellvibrio</taxon>
    </lineage>
</organism>
<keyword evidence="1" id="KW-0812">Transmembrane</keyword>
<evidence type="ECO:0000313" key="3">
    <source>
        <dbReference type="Proteomes" id="UP000652567"/>
    </source>
</evidence>
<sequence length="173" mass="19684">MENNRELQGLGGWLILVGIGVVMSPFRLLVNLVSTYKPVFENVTWEDLTTEGAEFYVPYLSSLLVGEITFNVIMFVASIILVYLFFSKHYLFPKLYIGTLVAYLIFIPLDAWVVTKTFPDTEMFDPETIKNFSRAIAVGIVWVPYMLLSKRVKATFVENLPRKEAQPTTESIG</sequence>
<feature type="transmembrane region" description="Helical" evidence="1">
    <location>
        <begin position="12"/>
        <end position="30"/>
    </location>
</feature>
<name>A0A928V6Z6_9GAMM</name>
<comment type="caution">
    <text evidence="2">The sequence shown here is derived from an EMBL/GenBank/DDBJ whole genome shotgun (WGS) entry which is preliminary data.</text>
</comment>
<evidence type="ECO:0000256" key="1">
    <source>
        <dbReference type="SAM" id="Phobius"/>
    </source>
</evidence>
<proteinExistence type="predicted"/>
<feature type="transmembrane region" description="Helical" evidence="1">
    <location>
        <begin position="132"/>
        <end position="148"/>
    </location>
</feature>
<dbReference type="AlphaFoldDB" id="A0A928V6Z6"/>
<dbReference type="InterPro" id="IPR019690">
    <property type="entry name" value="DUF2569"/>
</dbReference>
<reference evidence="2" key="1">
    <citation type="submission" date="2018-07" db="EMBL/GenBank/DDBJ databases">
        <title>Genome assembly of strain Ka43.</title>
        <authorList>
            <person name="Kukolya J."/>
            <person name="Nagy I."/>
            <person name="Horvath B."/>
            <person name="Toth A."/>
        </authorList>
    </citation>
    <scope>NUCLEOTIDE SEQUENCE</scope>
    <source>
        <strain evidence="2">KB43</strain>
    </source>
</reference>
<dbReference type="EMBL" id="PRDL01000001">
    <property type="protein sequence ID" value="MBE8718295.1"/>
    <property type="molecule type" value="Genomic_DNA"/>
</dbReference>
<dbReference type="Proteomes" id="UP000652567">
    <property type="component" value="Unassembled WGS sequence"/>
</dbReference>
<dbReference type="RefSeq" id="WP_193910743.1">
    <property type="nucleotide sequence ID" value="NZ_PRDL01000001.1"/>
</dbReference>
<feature type="transmembrane region" description="Helical" evidence="1">
    <location>
        <begin position="68"/>
        <end position="86"/>
    </location>
</feature>
<keyword evidence="1" id="KW-1133">Transmembrane helix</keyword>
<evidence type="ECO:0000313" key="2">
    <source>
        <dbReference type="EMBL" id="MBE8718295.1"/>
    </source>
</evidence>